<evidence type="ECO:0000256" key="4">
    <source>
        <dbReference type="ARBA" id="ARBA00023002"/>
    </source>
</evidence>
<dbReference type="EC" id="1.-.-.-" evidence="5"/>
<evidence type="ECO:0000256" key="1">
    <source>
        <dbReference type="ARBA" id="ARBA00022630"/>
    </source>
</evidence>
<evidence type="ECO:0000256" key="2">
    <source>
        <dbReference type="ARBA" id="ARBA00022643"/>
    </source>
</evidence>
<accession>A0ABW9EQS1</accession>
<evidence type="ECO:0000313" key="8">
    <source>
        <dbReference type="Proteomes" id="UP001629392"/>
    </source>
</evidence>
<sequence length="196" mass="21965">MNRLDEKSIDLLFKEARSQNGWLDRPVSDAHLRELYEIMKYGPTSMNTSPARIVFLHTPQARERLIPALSPGNVDKTRAAPVCAIVAHDLAFYRQLPKLFPHKQDAAAIFEGKQELIESTAFRNSTLQGAYLIMAARALGLDCGPMSGFDAQKVNQEFFPKGDFKVNFVCNIGYGDQSKVMGRLPRLTFEDACEVL</sequence>
<keyword evidence="5" id="KW-0520">NAD</keyword>
<keyword evidence="8" id="KW-1185">Reference proteome</keyword>
<dbReference type="SUPFAM" id="SSF55469">
    <property type="entry name" value="FMN-dependent nitroreductase-like"/>
    <property type="match status" value="1"/>
</dbReference>
<feature type="domain" description="Nitroreductase" evidence="6">
    <location>
        <begin position="22"/>
        <end position="174"/>
    </location>
</feature>
<comment type="cofactor">
    <cofactor evidence="5">
        <name>FMN</name>
        <dbReference type="ChEBI" id="CHEBI:58210"/>
    </cofactor>
</comment>
<keyword evidence="1 5" id="KW-0285">Flavoprotein</keyword>
<reference evidence="7 8" key="1">
    <citation type="journal article" date="2024" name="Chem. Sci.">
        <title>Discovery of megapolipeptins by genome mining of a Burkholderiales bacteria collection.</title>
        <authorList>
            <person name="Paulo B.S."/>
            <person name="Recchia M.J.J."/>
            <person name="Lee S."/>
            <person name="Fergusson C.H."/>
            <person name="Romanowski S.B."/>
            <person name="Hernandez A."/>
            <person name="Krull N."/>
            <person name="Liu D.Y."/>
            <person name="Cavanagh H."/>
            <person name="Bos A."/>
            <person name="Gray C.A."/>
            <person name="Murphy B.T."/>
            <person name="Linington R.G."/>
            <person name="Eustaquio A.S."/>
        </authorList>
    </citation>
    <scope>NUCLEOTIDE SEQUENCE [LARGE SCALE GENOMIC DNA]</scope>
    <source>
        <strain evidence="7 8">RL17-350-BIC-E</strain>
    </source>
</reference>
<name>A0ABW9EQS1_9BURK</name>
<keyword evidence="2 5" id="KW-0288">FMN</keyword>
<dbReference type="PANTHER" id="PTHR43543">
    <property type="entry name" value="MALONIC SEMIALDEHYDE REDUCTASE RUTE-RELATED"/>
    <property type="match status" value="1"/>
</dbReference>
<gene>
    <name evidence="7" type="ORF">PQQ73_33935</name>
</gene>
<evidence type="ECO:0000259" key="6">
    <source>
        <dbReference type="Pfam" id="PF00881"/>
    </source>
</evidence>
<dbReference type="Proteomes" id="UP001629392">
    <property type="component" value="Unassembled WGS sequence"/>
</dbReference>
<dbReference type="CDD" id="cd02148">
    <property type="entry name" value="RutE-like"/>
    <property type="match status" value="1"/>
</dbReference>
<dbReference type="EMBL" id="JAQQCL010000042">
    <property type="protein sequence ID" value="MFM0721308.1"/>
    <property type="molecule type" value="Genomic_DNA"/>
</dbReference>
<evidence type="ECO:0000256" key="5">
    <source>
        <dbReference type="HAMAP-Rule" id="MF_01204"/>
    </source>
</evidence>
<dbReference type="Pfam" id="PF00881">
    <property type="entry name" value="Nitroreductase"/>
    <property type="match status" value="1"/>
</dbReference>
<comment type="caution">
    <text evidence="7">The sequence shown here is derived from an EMBL/GenBank/DDBJ whole genome shotgun (WGS) entry which is preliminary data.</text>
</comment>
<dbReference type="Gene3D" id="3.40.109.10">
    <property type="entry name" value="NADH Oxidase"/>
    <property type="match status" value="1"/>
</dbReference>
<keyword evidence="4 5" id="KW-0560">Oxidoreductase</keyword>
<dbReference type="HAMAP" id="MF_01204">
    <property type="entry name" value="Oxidoreductase_RutE_HadB"/>
    <property type="match status" value="1"/>
</dbReference>
<protein>
    <recommendedName>
        <fullName evidence="5">Putative NADH dehydrogenase/NAD(P)H nitroreductase PQQ73_33935</fullName>
        <ecNumber evidence="5">1.-.-.-</ecNumber>
    </recommendedName>
</protein>
<dbReference type="InterPro" id="IPR029479">
    <property type="entry name" value="Nitroreductase"/>
</dbReference>
<dbReference type="GO" id="GO:0035527">
    <property type="term" value="F:3-hydroxypropionate dehydrogenase (NADP+) activity"/>
    <property type="evidence" value="ECO:0007669"/>
    <property type="project" value="UniProtKB-EC"/>
</dbReference>
<dbReference type="RefSeq" id="WP_408157368.1">
    <property type="nucleotide sequence ID" value="NZ_JAQQCL010000042.1"/>
</dbReference>
<dbReference type="InterPro" id="IPR050461">
    <property type="entry name" value="Nitroreductase_HadB/RutE"/>
</dbReference>
<evidence type="ECO:0000313" key="7">
    <source>
        <dbReference type="EMBL" id="MFM0721308.1"/>
    </source>
</evidence>
<dbReference type="InterPro" id="IPR000415">
    <property type="entry name" value="Nitroreductase-like"/>
</dbReference>
<dbReference type="InterPro" id="IPR023936">
    <property type="entry name" value="RutE-like"/>
</dbReference>
<organism evidence="7 8">
    <name type="scientific">Paraburkholderia strydomiana</name>
    <dbReference type="NCBI Taxonomy" id="1245417"/>
    <lineage>
        <taxon>Bacteria</taxon>
        <taxon>Pseudomonadati</taxon>
        <taxon>Pseudomonadota</taxon>
        <taxon>Betaproteobacteria</taxon>
        <taxon>Burkholderiales</taxon>
        <taxon>Burkholderiaceae</taxon>
        <taxon>Paraburkholderia</taxon>
    </lineage>
</organism>
<dbReference type="NCBIfam" id="NF003768">
    <property type="entry name" value="PRK05365.1"/>
    <property type="match status" value="1"/>
</dbReference>
<keyword evidence="3 5" id="KW-0521">NADP</keyword>
<comment type="similarity">
    <text evidence="5">Belongs to the nitroreductase family. HadB/RutE subfamily.</text>
</comment>
<evidence type="ECO:0000256" key="3">
    <source>
        <dbReference type="ARBA" id="ARBA00022857"/>
    </source>
</evidence>
<proteinExistence type="inferred from homology"/>
<dbReference type="PANTHER" id="PTHR43543:SF1">
    <property type="entry name" value="MALONIC SEMIALDEHYDE REDUCTASE RUTE-RELATED"/>
    <property type="match status" value="1"/>
</dbReference>